<dbReference type="eggNOG" id="ENOG5033V0W">
    <property type="taxonomic scope" value="Bacteria"/>
</dbReference>
<feature type="signal peptide" evidence="1">
    <location>
        <begin position="1"/>
        <end position="20"/>
    </location>
</feature>
<proteinExistence type="predicted"/>
<accession>G2PIN2</accession>
<dbReference type="AlphaFoldDB" id="G2PIN2"/>
<evidence type="ECO:0000313" key="3">
    <source>
        <dbReference type="Proteomes" id="UP000008908"/>
    </source>
</evidence>
<dbReference type="OrthoDB" id="1419208at2"/>
<dbReference type="RefSeq" id="WP_014034058.1">
    <property type="nucleotide sequence ID" value="NC_015945.1"/>
</dbReference>
<keyword evidence="1" id="KW-0732">Signal</keyword>
<dbReference type="STRING" id="886377.Murru_2751"/>
<protein>
    <submittedName>
        <fullName evidence="2">Uncharacterized protein</fullName>
    </submittedName>
</protein>
<reference evidence="3" key="1">
    <citation type="submission" date="2011-08" db="EMBL/GenBank/DDBJ databases">
        <title>The complete genome of Muricauda ruestringensis DSM 13258.</title>
        <authorList>
            <person name="Lucas S."/>
            <person name="Han J."/>
            <person name="Lapidus A."/>
            <person name="Bruce D."/>
            <person name="Goodwin L."/>
            <person name="Pitluck S."/>
            <person name="Peters L."/>
            <person name="Kyrpides N."/>
            <person name="Mavromatis K."/>
            <person name="Ivanova N."/>
            <person name="Ovchinnikova G."/>
            <person name="Teshima H."/>
            <person name="Detter J.C."/>
            <person name="Tapia R."/>
            <person name="Han C."/>
            <person name="Land M."/>
            <person name="Hauser L."/>
            <person name="Markowitz V."/>
            <person name="Cheng J.-F."/>
            <person name="Hugenholtz P."/>
            <person name="Woyke T."/>
            <person name="Wu D."/>
            <person name="Spring S."/>
            <person name="Schroeder M."/>
            <person name="Brambilla E."/>
            <person name="Klenk H.-P."/>
            <person name="Eisen J.A."/>
        </authorList>
    </citation>
    <scope>NUCLEOTIDE SEQUENCE [LARGE SCALE GENOMIC DNA]</scope>
    <source>
        <strain evidence="3">DSM 13258 / LMG 19739 / B1</strain>
    </source>
</reference>
<dbReference type="Proteomes" id="UP000008908">
    <property type="component" value="Chromosome"/>
</dbReference>
<evidence type="ECO:0000256" key="1">
    <source>
        <dbReference type="SAM" id="SignalP"/>
    </source>
</evidence>
<dbReference type="EMBL" id="CP002999">
    <property type="protein sequence ID" value="AEM71777.1"/>
    <property type="molecule type" value="Genomic_DNA"/>
</dbReference>
<name>G2PIN2_ALLRU</name>
<evidence type="ECO:0000313" key="2">
    <source>
        <dbReference type="EMBL" id="AEM71777.1"/>
    </source>
</evidence>
<reference evidence="2 3" key="2">
    <citation type="journal article" date="2012" name="Stand. Genomic Sci.">
        <title>Complete genome sequence of the facultatively anaerobic, appendaged bacterium Muricauda ruestringensis type strain (B1(T)).</title>
        <authorList>
            <person name="Huntemann M."/>
            <person name="Teshima H."/>
            <person name="Lapidus A."/>
            <person name="Nolan M."/>
            <person name="Lucas S."/>
            <person name="Hammon N."/>
            <person name="Deshpande S."/>
            <person name="Cheng J.F."/>
            <person name="Tapia R."/>
            <person name="Goodwin L.A."/>
            <person name="Pitluck S."/>
            <person name="Liolios K."/>
            <person name="Pagani I."/>
            <person name="Ivanova N."/>
            <person name="Mavromatis K."/>
            <person name="Mikhailova N."/>
            <person name="Pati A."/>
            <person name="Chen A."/>
            <person name="Palaniappan K."/>
            <person name="Land M."/>
            <person name="Hauser L."/>
            <person name="Pan C."/>
            <person name="Brambilla E.M."/>
            <person name="Rohde M."/>
            <person name="Spring S."/>
            <person name="Goker M."/>
            <person name="Detter J.C."/>
            <person name="Bristow J."/>
            <person name="Eisen J.A."/>
            <person name="Markowitz V."/>
            <person name="Hugenholtz P."/>
            <person name="Kyrpides N.C."/>
            <person name="Klenk H.P."/>
            <person name="Woyke T."/>
        </authorList>
    </citation>
    <scope>NUCLEOTIDE SEQUENCE [LARGE SCALE GENOMIC DNA]</scope>
    <source>
        <strain evidence="3">DSM 13258 / LMG 19739 / B1</strain>
    </source>
</reference>
<gene>
    <name evidence="2" type="ordered locus">Murru_2751</name>
</gene>
<dbReference type="HOGENOM" id="CLU_104150_0_0_10"/>
<keyword evidence="3" id="KW-1185">Reference proteome</keyword>
<feature type="chain" id="PRO_5003434598" evidence="1">
    <location>
        <begin position="21"/>
        <end position="232"/>
    </location>
</feature>
<sequence>MKTQQILIVLALLISFSSVAQIRIPNKNVRIKESVNTKTDLRVKTIAIPKRIDTREFENLKPAQIAKLPAARIDREAVLGLRINKSWEITPSRFSDKDMQVVEYFGEYQSNQRYISIYPENKYYSRLDNNAPGFLPTMRYLVLKFNPEMGERYRMIIKLKPGEYRNKKVMTNVTGRSFDSWYINHQYHEVMFDFVASGKEIKISPIIAGTESYYVKYEPLEIEKIKIDKVEE</sequence>
<organism evidence="2 3">
    <name type="scientific">Allomuricauda ruestringensis (strain DSM 13258 / CIP 107369 / LMG 19739 / B1)</name>
    <name type="common">Muricauda ruestringensis</name>
    <dbReference type="NCBI Taxonomy" id="886377"/>
    <lineage>
        <taxon>Bacteria</taxon>
        <taxon>Pseudomonadati</taxon>
        <taxon>Bacteroidota</taxon>
        <taxon>Flavobacteriia</taxon>
        <taxon>Flavobacteriales</taxon>
        <taxon>Flavobacteriaceae</taxon>
        <taxon>Flagellimonas</taxon>
    </lineage>
</organism>
<dbReference type="KEGG" id="mrs:Murru_2751"/>